<dbReference type="PANTHER" id="PTHR47505:SF1">
    <property type="entry name" value="DNA UTILIZATION PROTEIN YHGH"/>
    <property type="match status" value="1"/>
</dbReference>
<evidence type="ECO:0000259" key="2">
    <source>
        <dbReference type="Pfam" id="PF00156"/>
    </source>
</evidence>
<dbReference type="InterPro" id="IPR000836">
    <property type="entry name" value="PRTase_dom"/>
</dbReference>
<dbReference type="SUPFAM" id="SSF53271">
    <property type="entry name" value="PRTase-like"/>
    <property type="match status" value="1"/>
</dbReference>
<organism evidence="3 4">
    <name type="scientific">Candidatus Vogelbacteria bacterium RIFOXYD1_FULL_42_15</name>
    <dbReference type="NCBI Taxonomy" id="1802437"/>
    <lineage>
        <taxon>Bacteria</taxon>
        <taxon>Candidatus Vogeliibacteriota</taxon>
    </lineage>
</organism>
<gene>
    <name evidence="3" type="ORF">A2607_00805</name>
</gene>
<dbReference type="EMBL" id="MHTI01000004">
    <property type="protein sequence ID" value="OHA60571.1"/>
    <property type="molecule type" value="Genomic_DNA"/>
</dbReference>
<accession>A0A1G2QKU1</accession>
<comment type="similarity">
    <text evidence="1">Belongs to the ComF/GntX family.</text>
</comment>
<evidence type="ECO:0000313" key="3">
    <source>
        <dbReference type="EMBL" id="OHA60571.1"/>
    </source>
</evidence>
<sequence length="236" mass="27263">MNNQEKSRRIIHSIFKTGVKIGKALLQFFFPIYCLKCRREGKFLCAECADDLPSADTYSLPDWILASFDYKNETVSQLVWRLKYAKQTAVATEMVQIWHSRIIIWQKLAEIDRRQKILAIPTPLHWSKKMRRGFNQAEILAQNLIKLEPDRWEEQKNLLKKIKNTKAQVKTKDRTERLENLVGVFALKKNADQMVRGRTILLIDDVVTTGATLTELRRLLLGAGAKKVLAITFAHG</sequence>
<name>A0A1G2QKU1_9BACT</name>
<comment type="caution">
    <text evidence="3">The sequence shown here is derived from an EMBL/GenBank/DDBJ whole genome shotgun (WGS) entry which is preliminary data.</text>
</comment>
<dbReference type="CDD" id="cd06223">
    <property type="entry name" value="PRTases_typeI"/>
    <property type="match status" value="1"/>
</dbReference>
<reference evidence="3 4" key="1">
    <citation type="journal article" date="2016" name="Nat. Commun.">
        <title>Thousands of microbial genomes shed light on interconnected biogeochemical processes in an aquifer system.</title>
        <authorList>
            <person name="Anantharaman K."/>
            <person name="Brown C.T."/>
            <person name="Hug L.A."/>
            <person name="Sharon I."/>
            <person name="Castelle C.J."/>
            <person name="Probst A.J."/>
            <person name="Thomas B.C."/>
            <person name="Singh A."/>
            <person name="Wilkins M.J."/>
            <person name="Karaoz U."/>
            <person name="Brodie E.L."/>
            <person name="Williams K.H."/>
            <person name="Hubbard S.S."/>
            <person name="Banfield J.F."/>
        </authorList>
    </citation>
    <scope>NUCLEOTIDE SEQUENCE [LARGE SCALE GENOMIC DNA]</scope>
</reference>
<protein>
    <recommendedName>
        <fullName evidence="2">Phosphoribosyltransferase domain-containing protein</fullName>
    </recommendedName>
</protein>
<dbReference type="Pfam" id="PF00156">
    <property type="entry name" value="Pribosyltran"/>
    <property type="match status" value="1"/>
</dbReference>
<dbReference type="InterPro" id="IPR029057">
    <property type="entry name" value="PRTase-like"/>
</dbReference>
<evidence type="ECO:0000256" key="1">
    <source>
        <dbReference type="ARBA" id="ARBA00008007"/>
    </source>
</evidence>
<feature type="domain" description="Phosphoribosyltransferase" evidence="2">
    <location>
        <begin position="131"/>
        <end position="233"/>
    </location>
</feature>
<dbReference type="InterPro" id="IPR051910">
    <property type="entry name" value="ComF/GntX_DNA_util-trans"/>
</dbReference>
<evidence type="ECO:0000313" key="4">
    <source>
        <dbReference type="Proteomes" id="UP000178481"/>
    </source>
</evidence>
<dbReference type="PANTHER" id="PTHR47505">
    <property type="entry name" value="DNA UTILIZATION PROTEIN YHGH"/>
    <property type="match status" value="1"/>
</dbReference>
<dbReference type="Gene3D" id="3.40.50.2020">
    <property type="match status" value="1"/>
</dbReference>
<dbReference type="Proteomes" id="UP000178481">
    <property type="component" value="Unassembled WGS sequence"/>
</dbReference>
<proteinExistence type="inferred from homology"/>
<dbReference type="AlphaFoldDB" id="A0A1G2QKU1"/>